<keyword evidence="3" id="KW-1185">Reference proteome</keyword>
<protein>
    <submittedName>
        <fullName evidence="2">Glycosyl transferase family 1</fullName>
    </submittedName>
</protein>
<gene>
    <name evidence="2" type="ORF">EV379_0640</name>
</gene>
<dbReference type="CDD" id="cd03801">
    <property type="entry name" value="GT4_PimA-like"/>
    <property type="match status" value="1"/>
</dbReference>
<dbReference type="PANTHER" id="PTHR12526:SF635">
    <property type="entry name" value="GLYCOSYL TRANSFERASE GROUP 1"/>
    <property type="match status" value="1"/>
</dbReference>
<comment type="caution">
    <text evidence="2">The sequence shown here is derived from an EMBL/GenBank/DDBJ whole genome shotgun (WGS) entry which is preliminary data.</text>
</comment>
<dbReference type="PANTHER" id="PTHR12526">
    <property type="entry name" value="GLYCOSYLTRANSFERASE"/>
    <property type="match status" value="1"/>
</dbReference>
<dbReference type="GO" id="GO:0016757">
    <property type="term" value="F:glycosyltransferase activity"/>
    <property type="evidence" value="ECO:0007669"/>
    <property type="project" value="TreeGrafter"/>
</dbReference>
<proteinExistence type="predicted"/>
<dbReference type="SUPFAM" id="SSF53756">
    <property type="entry name" value="UDP-Glycosyltransferase/glycogen phosphorylase"/>
    <property type="match status" value="1"/>
</dbReference>
<evidence type="ECO:0000313" key="2">
    <source>
        <dbReference type="EMBL" id="RZU64345.1"/>
    </source>
</evidence>
<dbReference type="Proteomes" id="UP000291483">
    <property type="component" value="Unassembled WGS sequence"/>
</dbReference>
<reference evidence="2 3" key="1">
    <citation type="submission" date="2019-02" db="EMBL/GenBank/DDBJ databases">
        <title>Sequencing the genomes of 1000 actinobacteria strains.</title>
        <authorList>
            <person name="Klenk H.-P."/>
        </authorList>
    </citation>
    <scope>NUCLEOTIDE SEQUENCE [LARGE SCALE GENOMIC DNA]</scope>
    <source>
        <strain evidence="2 3">DSM 18319</strain>
    </source>
</reference>
<dbReference type="AlphaFoldDB" id="A0A4Q8AKE7"/>
<dbReference type="OrthoDB" id="9771846at2"/>
<dbReference type="EMBL" id="SHLC01000001">
    <property type="protein sequence ID" value="RZU64345.1"/>
    <property type="molecule type" value="Genomic_DNA"/>
</dbReference>
<name>A0A4Q8AKE7_9MICO</name>
<feature type="region of interest" description="Disordered" evidence="1">
    <location>
        <begin position="1"/>
        <end position="20"/>
    </location>
</feature>
<evidence type="ECO:0000256" key="1">
    <source>
        <dbReference type="SAM" id="MobiDB-lite"/>
    </source>
</evidence>
<dbReference type="Pfam" id="PF13692">
    <property type="entry name" value="Glyco_trans_1_4"/>
    <property type="match status" value="1"/>
</dbReference>
<sequence>MVGNPVTADENEVTGVSVRESSSPHNILIVTPDTLGERMAGPAIRAWEIAKALSPVGNVRLVSTIGATTTHPAFGVHFASRAELKDHAAWASIVITQGHILRSQPWLKALDVILIADIYDPLHLEQLEQGKDLPEADRYAVAIDSVEVMNDQMERADFMLCASEKQRDFWLGQLAALARINPATYDDDPSLRSLLDVAPFGVADALPVQTEHGIRGRVAGIDAEDKVIIWGGGIYNWFDPITLIRAVSVLSERYDNVRLFFLGVKHPNPDVPQMEMERRARELSDELGLTNRFVFFNETWVPYESRADFLLDADVGVSTHFPHIETEFSFRTRILDYLWASLPIVSTDGDNFAALIREHDLGVAVPAEDVDALVEAFERLLFTDDPATQKLRSQRVGELARTMTWTQTLAALIAFCENPRKAADRERGVISQRNQIVADLNKRIIGMEASSSWRSTAWMRALGSALRRR</sequence>
<organism evidence="2 3">
    <name type="scientific">Microterricola gilva</name>
    <dbReference type="NCBI Taxonomy" id="393267"/>
    <lineage>
        <taxon>Bacteria</taxon>
        <taxon>Bacillati</taxon>
        <taxon>Actinomycetota</taxon>
        <taxon>Actinomycetes</taxon>
        <taxon>Micrococcales</taxon>
        <taxon>Microbacteriaceae</taxon>
        <taxon>Microterricola</taxon>
    </lineage>
</organism>
<accession>A0A4Q8AKE7</accession>
<evidence type="ECO:0000313" key="3">
    <source>
        <dbReference type="Proteomes" id="UP000291483"/>
    </source>
</evidence>
<dbReference type="Gene3D" id="3.40.50.2000">
    <property type="entry name" value="Glycogen Phosphorylase B"/>
    <property type="match status" value="1"/>
</dbReference>
<keyword evidence="2" id="KW-0808">Transferase</keyword>